<comment type="caution">
    <text evidence="1">The sequence shown here is derived from an EMBL/GenBank/DDBJ whole genome shotgun (WGS) entry which is preliminary data.</text>
</comment>
<reference evidence="1" key="1">
    <citation type="submission" date="2019-08" db="EMBL/GenBank/DDBJ databases">
        <authorList>
            <person name="Kucharzyk K."/>
            <person name="Murdoch R.W."/>
            <person name="Higgins S."/>
            <person name="Loffler F."/>
        </authorList>
    </citation>
    <scope>NUCLEOTIDE SEQUENCE</scope>
</reference>
<gene>
    <name evidence="1" type="ORF">SDC9_147090</name>
</gene>
<dbReference type="AlphaFoldDB" id="A0A645EEQ0"/>
<evidence type="ECO:0000313" key="1">
    <source>
        <dbReference type="EMBL" id="MPM99895.1"/>
    </source>
</evidence>
<protein>
    <submittedName>
        <fullName evidence="1">Uncharacterized protein</fullName>
    </submittedName>
</protein>
<name>A0A645EEQ0_9ZZZZ</name>
<dbReference type="EMBL" id="VSSQ01045956">
    <property type="protein sequence ID" value="MPM99895.1"/>
    <property type="molecule type" value="Genomic_DNA"/>
</dbReference>
<accession>A0A645EEQ0</accession>
<proteinExistence type="predicted"/>
<sequence length="69" mass="7805">MDIPLRGISTDGYALYQTARTIATGKEYIHINEIADEQLIGNFAFRAIIHSILIARNGNHLIMRNESDF</sequence>
<organism evidence="1">
    <name type="scientific">bioreactor metagenome</name>
    <dbReference type="NCBI Taxonomy" id="1076179"/>
    <lineage>
        <taxon>unclassified sequences</taxon>
        <taxon>metagenomes</taxon>
        <taxon>ecological metagenomes</taxon>
    </lineage>
</organism>